<dbReference type="Pfam" id="PF00923">
    <property type="entry name" value="TAL_FSA"/>
    <property type="match status" value="1"/>
</dbReference>
<organism evidence="3 4">
    <name type="scientific">Acidobacterium capsulatum (strain ATCC 51196 / DSM 11244 / BCRC 80197 / JCM 7670 / NBRC 15755 / NCIMB 13165 / 161)</name>
    <dbReference type="NCBI Taxonomy" id="240015"/>
    <lineage>
        <taxon>Bacteria</taxon>
        <taxon>Pseudomonadati</taxon>
        <taxon>Acidobacteriota</taxon>
        <taxon>Terriglobia</taxon>
        <taxon>Terriglobales</taxon>
        <taxon>Acidobacteriaceae</taxon>
        <taxon>Acidobacterium</taxon>
    </lineage>
</organism>
<dbReference type="InParanoid" id="C1F2T3"/>
<protein>
    <submittedName>
        <fullName evidence="3">Putative transaldolase</fullName>
    </submittedName>
</protein>
<evidence type="ECO:0000256" key="2">
    <source>
        <dbReference type="SAM" id="MobiDB-lite"/>
    </source>
</evidence>
<dbReference type="OrthoDB" id="9807051at2"/>
<dbReference type="PANTHER" id="PTHR10683">
    <property type="entry name" value="TRANSALDOLASE"/>
    <property type="match status" value="1"/>
</dbReference>
<dbReference type="RefSeq" id="WP_015896000.1">
    <property type="nucleotide sequence ID" value="NC_012483.1"/>
</dbReference>
<dbReference type="FunCoup" id="C1F2T3">
    <property type="interactions" value="236"/>
</dbReference>
<name>C1F2T3_ACIC5</name>
<dbReference type="PANTHER" id="PTHR10683:SF40">
    <property type="entry name" value="FRUCTOSE-6-PHOSPHATE ALDOLASE 1-RELATED"/>
    <property type="match status" value="1"/>
</dbReference>
<dbReference type="Gene3D" id="3.20.20.70">
    <property type="entry name" value="Aldolase class I"/>
    <property type="match status" value="1"/>
</dbReference>
<feature type="region of interest" description="Disordered" evidence="2">
    <location>
        <begin position="239"/>
        <end position="267"/>
    </location>
</feature>
<gene>
    <name evidence="3" type="ordered locus">ACP_0832</name>
</gene>
<reference evidence="3 4" key="1">
    <citation type="journal article" date="2009" name="Appl. Environ. Microbiol.">
        <title>Three genomes from the phylum Acidobacteria provide insight into the lifestyles of these microorganisms in soils.</title>
        <authorList>
            <person name="Ward N.L."/>
            <person name="Challacombe J.F."/>
            <person name="Janssen P.H."/>
            <person name="Henrissat B."/>
            <person name="Coutinho P.M."/>
            <person name="Wu M."/>
            <person name="Xie G."/>
            <person name="Haft D.H."/>
            <person name="Sait M."/>
            <person name="Badger J."/>
            <person name="Barabote R.D."/>
            <person name="Bradley B."/>
            <person name="Brettin T.S."/>
            <person name="Brinkac L.M."/>
            <person name="Bruce D."/>
            <person name="Creasy T."/>
            <person name="Daugherty S.C."/>
            <person name="Davidsen T.M."/>
            <person name="DeBoy R.T."/>
            <person name="Detter J.C."/>
            <person name="Dodson R.J."/>
            <person name="Durkin A.S."/>
            <person name="Ganapathy A."/>
            <person name="Gwinn-Giglio M."/>
            <person name="Han C.S."/>
            <person name="Khouri H."/>
            <person name="Kiss H."/>
            <person name="Kothari S.P."/>
            <person name="Madupu R."/>
            <person name="Nelson K.E."/>
            <person name="Nelson W.C."/>
            <person name="Paulsen I."/>
            <person name="Penn K."/>
            <person name="Ren Q."/>
            <person name="Rosovitz M.J."/>
            <person name="Selengut J.D."/>
            <person name="Shrivastava S."/>
            <person name="Sullivan S.A."/>
            <person name="Tapia R."/>
            <person name="Thompson L.S."/>
            <person name="Watkins K.L."/>
            <person name="Yang Q."/>
            <person name="Yu C."/>
            <person name="Zafar N."/>
            <person name="Zhou L."/>
            <person name="Kuske C.R."/>
        </authorList>
    </citation>
    <scope>NUCLEOTIDE SEQUENCE [LARGE SCALE GENOMIC DNA]</scope>
    <source>
        <strain evidence="4">ATCC 51196 / DSM 11244 / BCRC 80197 / JCM 7670 / NBRC 15755 / NCIMB 13165 / 161</strain>
    </source>
</reference>
<dbReference type="InterPro" id="IPR001585">
    <property type="entry name" value="TAL/FSA"/>
</dbReference>
<sequence>MSAAVPALHLDLFADTADVASMLRMSAHPAVRGFTTNPTLLRKSGVVHYESFARRVLAEIPHKPISFEVLAEEPADIERQAHAIAAWGPHAWVKITLTSRRGQSLLPVIQRLSRDGVPLNVTALFTLRQLAAVIPMLHTAQPAILSIFAGRIADTGRDPQPIFAAARAMLARHPQVRLLWASPREVYNAFQAQASGANIITMPPEMIAKLTHLGRDLEEYALETVESFYQDAMTCQPGIPAHTPGPVSASPVPASTDAPGSIPWPLS</sequence>
<evidence type="ECO:0000256" key="1">
    <source>
        <dbReference type="ARBA" id="ARBA00023270"/>
    </source>
</evidence>
<evidence type="ECO:0000313" key="3">
    <source>
        <dbReference type="EMBL" id="ACO32488.1"/>
    </source>
</evidence>
<evidence type="ECO:0000313" key="4">
    <source>
        <dbReference type="Proteomes" id="UP000002207"/>
    </source>
</evidence>
<dbReference type="eggNOG" id="COG0176">
    <property type="taxonomic scope" value="Bacteria"/>
</dbReference>
<dbReference type="InterPro" id="IPR013785">
    <property type="entry name" value="Aldolase_TIM"/>
</dbReference>
<feature type="compositionally biased region" description="Low complexity" evidence="2">
    <location>
        <begin position="246"/>
        <end position="255"/>
    </location>
</feature>
<dbReference type="EMBL" id="CP001472">
    <property type="protein sequence ID" value="ACO32488.1"/>
    <property type="molecule type" value="Genomic_DNA"/>
</dbReference>
<dbReference type="STRING" id="240015.ACP_0832"/>
<dbReference type="AlphaFoldDB" id="C1F2T3"/>
<dbReference type="GO" id="GO:0005975">
    <property type="term" value="P:carbohydrate metabolic process"/>
    <property type="evidence" value="ECO:0007669"/>
    <property type="project" value="InterPro"/>
</dbReference>
<keyword evidence="4" id="KW-1185">Reference proteome</keyword>
<dbReference type="HOGENOM" id="CLU_079764_0_0_0"/>
<dbReference type="Proteomes" id="UP000002207">
    <property type="component" value="Chromosome"/>
</dbReference>
<keyword evidence="1" id="KW-0704">Schiff base</keyword>
<dbReference type="KEGG" id="aca:ACP_0832"/>
<proteinExistence type="predicted"/>
<accession>C1F2T3</accession>
<dbReference type="SUPFAM" id="SSF51569">
    <property type="entry name" value="Aldolase"/>
    <property type="match status" value="1"/>
</dbReference>